<dbReference type="KEGG" id="lut:Lupro_02245"/>
<dbReference type="Proteomes" id="UP000059672">
    <property type="component" value="Chromosome"/>
</dbReference>
<dbReference type="RefSeq" id="WP_068205898.1">
    <property type="nucleotide sequence ID" value="NZ_CP013355.1"/>
</dbReference>
<feature type="domain" description="Glycosyl transferase family 1" evidence="1">
    <location>
        <begin position="159"/>
        <end position="319"/>
    </location>
</feature>
<dbReference type="Gene3D" id="3.40.50.2000">
    <property type="entry name" value="Glycogen Phosphorylase B"/>
    <property type="match status" value="2"/>
</dbReference>
<evidence type="ECO:0008006" key="5">
    <source>
        <dbReference type="Google" id="ProtNLM"/>
    </source>
</evidence>
<evidence type="ECO:0000259" key="1">
    <source>
        <dbReference type="Pfam" id="PF00534"/>
    </source>
</evidence>
<dbReference type="EMBL" id="CP013355">
    <property type="protein sequence ID" value="AMC10139.1"/>
    <property type="molecule type" value="Genomic_DNA"/>
</dbReference>
<dbReference type="InterPro" id="IPR028098">
    <property type="entry name" value="Glyco_trans_4-like_N"/>
</dbReference>
<evidence type="ECO:0000259" key="2">
    <source>
        <dbReference type="Pfam" id="PF13439"/>
    </source>
</evidence>
<reference evidence="4" key="1">
    <citation type="submission" date="2015-12" db="EMBL/GenBank/DDBJ databases">
        <title>Complete genome sequence of Lutibacter profundus strain LP1.</title>
        <authorList>
            <person name="Wissuwa J."/>
            <person name="Le Moine Bauer S."/>
            <person name="Stokke R."/>
            <person name="Dahle H."/>
            <person name="Steen I.H."/>
        </authorList>
    </citation>
    <scope>NUCLEOTIDE SEQUENCE [LARGE SCALE GENOMIC DNA]</scope>
    <source>
        <strain evidence="4">LP1</strain>
    </source>
</reference>
<dbReference type="SUPFAM" id="SSF53756">
    <property type="entry name" value="UDP-Glycosyltransferase/glycogen phosphorylase"/>
    <property type="match status" value="1"/>
</dbReference>
<dbReference type="AlphaFoldDB" id="A0A0X8G4X8"/>
<dbReference type="STRING" id="1622118.Lupro_02245"/>
<gene>
    <name evidence="3" type="ORF">Lupro_02245</name>
</gene>
<dbReference type="PANTHER" id="PTHR12526:SF630">
    <property type="entry name" value="GLYCOSYLTRANSFERASE"/>
    <property type="match status" value="1"/>
</dbReference>
<sequence length="339" mass="38227">MMAVNIANELANAGFQSYICTTRKEGNLKLKIKEDVGYLFLKKKVVLDIKAFIKLRKFIKENQISVIHAHSSSYFIAVLIKLTFLKIRIIWHDHYGNSENLKSRKIFPIKIMSNLFNSIISVNKLLEKWAKQHLKSKKVYVVPNFASLDINIPKTTFLKGEEGKKIVCLANLRPQKDHINLLKAFVLVHAKSPDWTLHLVGLDLNDSYSTKIKNVITENKIMNSVFLYGSCSDISNILEQATIGVLSSKSEGLPVSLLEYGLAKLAVVVTNVGDCSKVIQNNVNGLLVEPANEITLADAILKLIGNNELRISFGTNLYKNIQHNFSKESYISKLIKIYH</sequence>
<dbReference type="Pfam" id="PF00534">
    <property type="entry name" value="Glycos_transf_1"/>
    <property type="match status" value="1"/>
</dbReference>
<dbReference type="PANTHER" id="PTHR12526">
    <property type="entry name" value="GLYCOSYLTRANSFERASE"/>
    <property type="match status" value="1"/>
</dbReference>
<organism evidence="3 4">
    <name type="scientific">Lutibacter profundi</name>
    <dbReference type="NCBI Taxonomy" id="1622118"/>
    <lineage>
        <taxon>Bacteria</taxon>
        <taxon>Pseudomonadati</taxon>
        <taxon>Bacteroidota</taxon>
        <taxon>Flavobacteriia</taxon>
        <taxon>Flavobacteriales</taxon>
        <taxon>Flavobacteriaceae</taxon>
        <taxon>Lutibacter</taxon>
    </lineage>
</organism>
<evidence type="ECO:0000313" key="3">
    <source>
        <dbReference type="EMBL" id="AMC10139.1"/>
    </source>
</evidence>
<dbReference type="OrthoDB" id="823685at2"/>
<protein>
    <recommendedName>
        <fullName evidence="5">Glycosyltransferase</fullName>
    </recommendedName>
</protein>
<accession>A0A0X8G4X8</accession>
<proteinExistence type="predicted"/>
<dbReference type="PATRIC" id="fig|1622118.3.peg.460"/>
<feature type="domain" description="Glycosyltransferase subfamily 4-like N-terminal" evidence="2">
    <location>
        <begin position="3"/>
        <end position="148"/>
    </location>
</feature>
<reference evidence="3 4" key="2">
    <citation type="journal article" date="2016" name="Int. J. Syst. Evol. Microbiol.">
        <title>Lutibacter profundi sp. nov., isolated from a deep-sea hydrothermal system on the Arctic Mid-Ocean Ridge and emended description of the genus Lutibacter.</title>
        <authorList>
            <person name="Le Moine Bauer S."/>
            <person name="Roalkvam I."/>
            <person name="Steen I.H."/>
            <person name="Dahle H."/>
        </authorList>
    </citation>
    <scope>NUCLEOTIDE SEQUENCE [LARGE SCALE GENOMIC DNA]</scope>
    <source>
        <strain evidence="3 4">LP1</strain>
    </source>
</reference>
<dbReference type="GO" id="GO:0016757">
    <property type="term" value="F:glycosyltransferase activity"/>
    <property type="evidence" value="ECO:0007669"/>
    <property type="project" value="InterPro"/>
</dbReference>
<dbReference type="Pfam" id="PF13439">
    <property type="entry name" value="Glyco_transf_4"/>
    <property type="match status" value="1"/>
</dbReference>
<name>A0A0X8G4X8_9FLAO</name>
<evidence type="ECO:0000313" key="4">
    <source>
        <dbReference type="Proteomes" id="UP000059672"/>
    </source>
</evidence>
<dbReference type="InterPro" id="IPR001296">
    <property type="entry name" value="Glyco_trans_1"/>
</dbReference>
<keyword evidence="4" id="KW-1185">Reference proteome</keyword>